<gene>
    <name evidence="3" type="ORF">H9981_11510</name>
</gene>
<dbReference type="InterPro" id="IPR008929">
    <property type="entry name" value="Chondroitin_lyas"/>
</dbReference>
<evidence type="ECO:0000313" key="3">
    <source>
        <dbReference type="EMBL" id="HIX49613.1"/>
    </source>
</evidence>
<dbReference type="InterPro" id="IPR012480">
    <property type="entry name" value="Hepar_II_III_C"/>
</dbReference>
<reference evidence="3" key="1">
    <citation type="journal article" date="2021" name="PeerJ">
        <title>Extensive microbial diversity within the chicken gut microbiome revealed by metagenomics and culture.</title>
        <authorList>
            <person name="Gilroy R."/>
            <person name="Ravi A."/>
            <person name="Getino M."/>
            <person name="Pursley I."/>
            <person name="Horton D.L."/>
            <person name="Alikhan N.F."/>
            <person name="Baker D."/>
            <person name="Gharbi K."/>
            <person name="Hall N."/>
            <person name="Watson M."/>
            <person name="Adriaenssens E.M."/>
            <person name="Foster-Nyarko E."/>
            <person name="Jarju S."/>
            <person name="Secka A."/>
            <person name="Antonio M."/>
            <person name="Oren A."/>
            <person name="Chaudhuri R.R."/>
            <person name="La Ragione R."/>
            <person name="Hildebrand F."/>
            <person name="Pallen M.J."/>
        </authorList>
    </citation>
    <scope>NUCLEOTIDE SEQUENCE</scope>
    <source>
        <strain evidence="3">ChiSjej5B23-15282</strain>
    </source>
</reference>
<dbReference type="AlphaFoldDB" id="A0A9D2ATR7"/>
<dbReference type="Gene3D" id="1.50.10.100">
    <property type="entry name" value="Chondroitin AC/alginate lyase"/>
    <property type="match status" value="1"/>
</dbReference>
<dbReference type="GO" id="GO:0016829">
    <property type="term" value="F:lyase activity"/>
    <property type="evidence" value="ECO:0007669"/>
    <property type="project" value="InterPro"/>
</dbReference>
<dbReference type="Proteomes" id="UP000824243">
    <property type="component" value="Unassembled WGS sequence"/>
</dbReference>
<dbReference type="GO" id="GO:0030313">
    <property type="term" value="C:cell envelope"/>
    <property type="evidence" value="ECO:0007669"/>
    <property type="project" value="UniProtKB-SubCell"/>
</dbReference>
<evidence type="ECO:0000313" key="4">
    <source>
        <dbReference type="Proteomes" id="UP000824243"/>
    </source>
</evidence>
<reference evidence="3" key="2">
    <citation type="submission" date="2021-04" db="EMBL/GenBank/DDBJ databases">
        <authorList>
            <person name="Gilroy R."/>
        </authorList>
    </citation>
    <scope>NUCLEOTIDE SEQUENCE</scope>
    <source>
        <strain evidence="3">ChiSjej5B23-15282</strain>
    </source>
</reference>
<comment type="caution">
    <text evidence="3">The sequence shown here is derived from an EMBL/GenBank/DDBJ whole genome shotgun (WGS) entry which is preliminary data.</text>
</comment>
<sequence>MVQEYITQIDHITDFALSADIAGRQEWGSLPGPLRQALIREGEKRLGYTYPVLTASDYMEFSEMGNRSHYEEAMFDRRRALNALVLAECTENSGRFLKDIINGIYCILEESTWCVPAHNTYIRDTPQEPLADYTRPVIDLFAGETAAVLAVAEYLLRPVLEKVSPLISRDINFRLRERILTPYFEQHFWWMGDGKSQMNNWTVWVTQNILLAAFTRPDAVLPPERKRAVLDKAAASVDYFLAEYGEDGCCDEGAQYYDRAGISLFHCLDIMDRVTGGALCEVFRRPKIRNIADYIRKVHIKDNCYVNFADCSLKAGRRGAGEYLFGKRAGLPALSAFAAEDFVQDEDRLLTDEQSLYRRLVQIMHWNEMETACRENSGTGNSEMGNSYTGNALPAGAFCPEDAWFPSAGLMVSRDSRFLLAAKAGSNGDSHNHNDVGSFMVFKDGEPLFIDLGVETYCKKTFSEQRYEIWTMQSQYHNLPAFGGVLQQAGRRFCASDMSCTMDGKRAVLHMEISGAYRLRGSDTGSVRTPDGTLTLTGGAEQIRSYTRTVSHTKEEGILIEDYYDGDLPAVLSLMTKNMPRIHPAEGNRWELSFGDLAVCTVTGASTLKAENIPLNDPKLRDAWGGSACRILAEIQEEIHLKIR</sequence>
<evidence type="ECO:0000256" key="1">
    <source>
        <dbReference type="ARBA" id="ARBA00004196"/>
    </source>
</evidence>
<dbReference type="Pfam" id="PF07940">
    <property type="entry name" value="Hepar_II_III_C"/>
    <property type="match status" value="1"/>
</dbReference>
<accession>A0A9D2ATR7</accession>
<comment type="subcellular location">
    <subcellularLocation>
        <location evidence="1">Cell envelope</location>
    </subcellularLocation>
</comment>
<dbReference type="EMBL" id="DXFA01000188">
    <property type="protein sequence ID" value="HIX49613.1"/>
    <property type="molecule type" value="Genomic_DNA"/>
</dbReference>
<protein>
    <submittedName>
        <fullName evidence="3">Heparinase II/III-family protein</fullName>
    </submittedName>
</protein>
<evidence type="ECO:0000259" key="2">
    <source>
        <dbReference type="Pfam" id="PF07940"/>
    </source>
</evidence>
<organism evidence="3 4">
    <name type="scientific">Candidatus Mediterraneibacter caccavium</name>
    <dbReference type="NCBI Taxonomy" id="2838661"/>
    <lineage>
        <taxon>Bacteria</taxon>
        <taxon>Bacillati</taxon>
        <taxon>Bacillota</taxon>
        <taxon>Clostridia</taxon>
        <taxon>Lachnospirales</taxon>
        <taxon>Lachnospiraceae</taxon>
        <taxon>Mediterraneibacter</taxon>
    </lineage>
</organism>
<proteinExistence type="predicted"/>
<feature type="domain" description="Heparinase II/III-like C-terminal" evidence="2">
    <location>
        <begin position="402"/>
        <end position="478"/>
    </location>
</feature>
<name>A0A9D2ATR7_9FIRM</name>
<dbReference type="Gene3D" id="2.70.98.70">
    <property type="match status" value="1"/>
</dbReference>